<accession>T0LCB8</accession>
<reference evidence="3" key="1">
    <citation type="journal article" date="2013" name="Mol. Plant Microbe Interact.">
        <title>Global aspects of pacC regulation of pathogenicity genes in Colletotrichum gloeosporioides as revealed by transcriptome analysis.</title>
        <authorList>
            <person name="Alkan N."/>
            <person name="Meng X."/>
            <person name="Friedlander G."/>
            <person name="Reuveni E."/>
            <person name="Sukno S."/>
            <person name="Sherman A."/>
            <person name="Thon M."/>
            <person name="Fluhr R."/>
            <person name="Prusky D."/>
        </authorList>
    </citation>
    <scope>NUCLEOTIDE SEQUENCE [LARGE SCALE GENOMIC DNA]</scope>
    <source>
        <strain evidence="3">Cg-14</strain>
    </source>
</reference>
<evidence type="ECO:0000313" key="2">
    <source>
        <dbReference type="EMBL" id="EQB49421.1"/>
    </source>
</evidence>
<comment type="caution">
    <text evidence="2">The sequence shown here is derived from an EMBL/GenBank/DDBJ whole genome shotgun (WGS) entry which is preliminary data.</text>
</comment>
<sequence>MSDQQHNAAHEEEEEFNQHLK</sequence>
<evidence type="ECO:0000256" key="1">
    <source>
        <dbReference type="SAM" id="MobiDB-lite"/>
    </source>
</evidence>
<organism evidence="2 3">
    <name type="scientific">Colletotrichum gloeosporioides (strain Cg-14)</name>
    <name type="common">Anthracnose fungus</name>
    <name type="synonym">Glomerella cingulata</name>
    <dbReference type="NCBI Taxonomy" id="1237896"/>
    <lineage>
        <taxon>Eukaryota</taxon>
        <taxon>Fungi</taxon>
        <taxon>Dikarya</taxon>
        <taxon>Ascomycota</taxon>
        <taxon>Pezizomycotina</taxon>
        <taxon>Sordariomycetes</taxon>
        <taxon>Hypocreomycetidae</taxon>
        <taxon>Glomerellales</taxon>
        <taxon>Glomerellaceae</taxon>
        <taxon>Colletotrichum</taxon>
        <taxon>Colletotrichum gloeosporioides species complex</taxon>
    </lineage>
</organism>
<dbReference type="AlphaFoldDB" id="T0LCB8"/>
<dbReference type="HOGENOM" id="CLU_219904_1_0_1"/>
<proteinExistence type="predicted"/>
<dbReference type="EMBL" id="AMYD01002339">
    <property type="protein sequence ID" value="EQB49421.1"/>
    <property type="molecule type" value="Genomic_DNA"/>
</dbReference>
<dbReference type="Proteomes" id="UP000015530">
    <property type="component" value="Unassembled WGS sequence"/>
</dbReference>
<evidence type="ECO:0000313" key="3">
    <source>
        <dbReference type="Proteomes" id="UP000015530"/>
    </source>
</evidence>
<protein>
    <submittedName>
        <fullName evidence="2">Uncharacterized protein</fullName>
    </submittedName>
</protein>
<feature type="region of interest" description="Disordered" evidence="1">
    <location>
        <begin position="1"/>
        <end position="21"/>
    </location>
</feature>
<name>T0LCB8_COLGC</name>
<gene>
    <name evidence="2" type="ORF">CGLO_11249</name>
</gene>